<reference evidence="7 8" key="1">
    <citation type="submission" date="2020-04" db="EMBL/GenBank/DDBJ databases">
        <title>Marinomonas sp. M1K-6 isolated from the deep seawater of the Mariana Trench.</title>
        <authorList>
            <person name="Li Y."/>
        </authorList>
    </citation>
    <scope>NUCLEOTIDE SEQUENCE [LARGE SCALE GENOMIC DNA]</scope>
    <source>
        <strain evidence="7 8">M1K-6</strain>
    </source>
</reference>
<evidence type="ECO:0000313" key="7">
    <source>
        <dbReference type="EMBL" id="NLQ17050.1"/>
    </source>
</evidence>
<evidence type="ECO:0000256" key="2">
    <source>
        <dbReference type="ARBA" id="ARBA00009477"/>
    </source>
</evidence>
<feature type="domain" description="YknX-like beta-barrel" evidence="6">
    <location>
        <begin position="257"/>
        <end position="346"/>
    </location>
</feature>
<dbReference type="EMBL" id="JABAEK010000004">
    <property type="protein sequence ID" value="NLQ17050.1"/>
    <property type="molecule type" value="Genomic_DNA"/>
</dbReference>
<dbReference type="GO" id="GO:0055085">
    <property type="term" value="P:transmembrane transport"/>
    <property type="evidence" value="ECO:0007669"/>
    <property type="project" value="InterPro"/>
</dbReference>
<dbReference type="InterPro" id="IPR050739">
    <property type="entry name" value="MFP"/>
</dbReference>
<dbReference type="InterPro" id="IPR058636">
    <property type="entry name" value="Beta-barrel_YknX"/>
</dbReference>
<dbReference type="Pfam" id="PF25990">
    <property type="entry name" value="Beta-barrel_YknX"/>
    <property type="match status" value="1"/>
</dbReference>
<keyword evidence="4" id="KW-1133">Transmembrane helix</keyword>
<evidence type="ECO:0000259" key="6">
    <source>
        <dbReference type="Pfam" id="PF25990"/>
    </source>
</evidence>
<keyword evidence="4" id="KW-0812">Transmembrane</keyword>
<dbReference type="RefSeq" id="WP_168823557.1">
    <property type="nucleotide sequence ID" value="NZ_CP073013.1"/>
</dbReference>
<dbReference type="Pfam" id="PF25917">
    <property type="entry name" value="BSH_RND"/>
    <property type="match status" value="1"/>
</dbReference>
<evidence type="ECO:0000256" key="4">
    <source>
        <dbReference type="SAM" id="Phobius"/>
    </source>
</evidence>
<evidence type="ECO:0000313" key="8">
    <source>
        <dbReference type="Proteomes" id="UP000586067"/>
    </source>
</evidence>
<dbReference type="AlphaFoldDB" id="A0A847R9Z0"/>
<keyword evidence="4" id="KW-0472">Membrane</keyword>
<dbReference type="SUPFAM" id="SSF111369">
    <property type="entry name" value="HlyD-like secretion proteins"/>
    <property type="match status" value="1"/>
</dbReference>
<evidence type="ECO:0000256" key="3">
    <source>
        <dbReference type="SAM" id="Coils"/>
    </source>
</evidence>
<evidence type="ECO:0000259" key="5">
    <source>
        <dbReference type="Pfam" id="PF25917"/>
    </source>
</evidence>
<comment type="similarity">
    <text evidence="2">Belongs to the membrane fusion protein (MFP) (TC 8.A.1) family.</text>
</comment>
<organism evidence="7 8">
    <name type="scientific">Marinomonas profundi</name>
    <dbReference type="NCBI Taxonomy" id="2726122"/>
    <lineage>
        <taxon>Bacteria</taxon>
        <taxon>Pseudomonadati</taxon>
        <taxon>Pseudomonadota</taxon>
        <taxon>Gammaproteobacteria</taxon>
        <taxon>Oceanospirillales</taxon>
        <taxon>Oceanospirillaceae</taxon>
        <taxon>Marinomonas</taxon>
    </lineage>
</organism>
<protein>
    <submittedName>
        <fullName evidence="7">HlyD family secretion protein</fullName>
    </submittedName>
</protein>
<dbReference type="InterPro" id="IPR058625">
    <property type="entry name" value="MdtA-like_BSH"/>
</dbReference>
<proteinExistence type="inferred from homology"/>
<dbReference type="PANTHER" id="PTHR30386:SF19">
    <property type="entry name" value="MULTIDRUG EXPORT PROTEIN EMRA-RELATED"/>
    <property type="match status" value="1"/>
</dbReference>
<sequence>MSEHETREHETPPSLPKHVERRRTRRVLLLALPLVVVLASVVVYMQGGRYVETDNAYIQSEMTTINAEVSGVIKSIAVKDNNTVKQGQLLFRIDDASFRVAEAKAQAQRQQVRLNILEQKAAYEEKKAEIAQANNLYDYNLREEKRQANLLKQKYISDTQYDQARQATRTSELTIATLEKDLFRLKQALGGDPDAALERHPSYQSAQAALDQARLDLSHVNVRAPTSGVVAKVPHNGEYVQAGSTAMVLVSTEQPWIEANFTEKDLAYVLPGQDVDIEIDAYPDRRLHGKVESISPATGSEFSVIPAENATGNWVKITQRLAVKILVETNQSTPVLRSGFSTTVTIDTEHQRRLFGLAL</sequence>
<accession>A0A847R9Z0</accession>
<evidence type="ECO:0000256" key="1">
    <source>
        <dbReference type="ARBA" id="ARBA00004196"/>
    </source>
</evidence>
<dbReference type="Gene3D" id="2.40.30.170">
    <property type="match status" value="1"/>
</dbReference>
<comment type="caution">
    <text evidence="7">The sequence shown here is derived from an EMBL/GenBank/DDBJ whole genome shotgun (WGS) entry which is preliminary data.</text>
</comment>
<dbReference type="Proteomes" id="UP000586067">
    <property type="component" value="Unassembled WGS sequence"/>
</dbReference>
<feature type="transmembrane region" description="Helical" evidence="4">
    <location>
        <begin position="27"/>
        <end position="45"/>
    </location>
</feature>
<dbReference type="GO" id="GO:0030313">
    <property type="term" value="C:cell envelope"/>
    <property type="evidence" value="ECO:0007669"/>
    <property type="project" value="UniProtKB-SubCell"/>
</dbReference>
<feature type="domain" description="Multidrug resistance protein MdtA-like barrel-sandwich hybrid" evidence="5">
    <location>
        <begin position="63"/>
        <end position="250"/>
    </location>
</feature>
<keyword evidence="8" id="KW-1185">Reference proteome</keyword>
<keyword evidence="3" id="KW-0175">Coiled coil</keyword>
<gene>
    <name evidence="7" type="ORF">HGG82_05355</name>
</gene>
<dbReference type="PANTHER" id="PTHR30386">
    <property type="entry name" value="MEMBRANE FUSION SUBUNIT OF EMRAB-TOLC MULTIDRUG EFFLUX PUMP"/>
    <property type="match status" value="1"/>
</dbReference>
<name>A0A847R9Z0_9GAMM</name>
<feature type="coiled-coil region" evidence="3">
    <location>
        <begin position="100"/>
        <end position="136"/>
    </location>
</feature>
<comment type="subcellular location">
    <subcellularLocation>
        <location evidence="1">Cell envelope</location>
    </subcellularLocation>
</comment>
<dbReference type="Gene3D" id="2.40.50.100">
    <property type="match status" value="1"/>
</dbReference>